<evidence type="ECO:0000256" key="2">
    <source>
        <dbReference type="ARBA" id="ARBA00004651"/>
    </source>
</evidence>
<protein>
    <recommendedName>
        <fullName evidence="4">Nicotinamide riboside transporter PnuC</fullName>
    </recommendedName>
</protein>
<keyword evidence="6" id="KW-1003">Cell membrane</keyword>
<comment type="subcellular location">
    <subcellularLocation>
        <location evidence="2">Cell membrane</location>
        <topology evidence="2">Multi-pass membrane protein</topology>
    </subcellularLocation>
</comment>
<dbReference type="EMBL" id="CP012040">
    <property type="protein sequence ID" value="AKP50928.1"/>
    <property type="molecule type" value="Genomic_DNA"/>
</dbReference>
<reference evidence="11 12" key="1">
    <citation type="submission" date="2015-07" db="EMBL/GenBank/DDBJ databases">
        <authorList>
            <person name="Kim K.M."/>
        </authorList>
    </citation>
    <scope>NUCLEOTIDE SEQUENCE [LARGE SCALE GENOMIC DNA]</scope>
    <source>
        <strain evidence="11 12">KCTC 12363</strain>
    </source>
</reference>
<dbReference type="NCBIfam" id="TIGR01528">
    <property type="entry name" value="NMN_trans_PnuC"/>
    <property type="match status" value="1"/>
</dbReference>
<sequence length="233" mass="26687">MKSASKFYRNFIADFFFVKNISQIRSVDWQYIVEGIESGIAAMSWLEGIAVVFGLASVYYSMKENILVFPTGIVSTLIYVWICLQVKLYADMGINAYYFSMSIFGWYIWTNPKPGKTAVPITWLSKTGIFQSLALWIFSYLVLYFVLINFTDSDVPYWDSFTTSSAFVGMWLMAKKKVENWIAWIITDLVSVPLYFYKGLVLTSFQFLVFTILAVLGLIAWVKLAKGYAQPNA</sequence>
<feature type="transmembrane region" description="Helical" evidence="10">
    <location>
        <begin position="129"/>
        <end position="150"/>
    </location>
</feature>
<feature type="transmembrane region" description="Helical" evidence="10">
    <location>
        <begin position="66"/>
        <end position="82"/>
    </location>
</feature>
<organism evidence="11 12">
    <name type="scientific">Cyclobacterium amurskyense</name>
    <dbReference type="NCBI Taxonomy" id="320787"/>
    <lineage>
        <taxon>Bacteria</taxon>
        <taxon>Pseudomonadati</taxon>
        <taxon>Bacteroidota</taxon>
        <taxon>Cytophagia</taxon>
        <taxon>Cytophagales</taxon>
        <taxon>Cyclobacteriaceae</taxon>
        <taxon>Cyclobacterium</taxon>
    </lineage>
</organism>
<evidence type="ECO:0000256" key="10">
    <source>
        <dbReference type="SAM" id="Phobius"/>
    </source>
</evidence>
<evidence type="ECO:0000256" key="5">
    <source>
        <dbReference type="ARBA" id="ARBA00022448"/>
    </source>
</evidence>
<feature type="transmembrane region" description="Helical" evidence="10">
    <location>
        <begin position="88"/>
        <end position="109"/>
    </location>
</feature>
<evidence type="ECO:0000256" key="9">
    <source>
        <dbReference type="ARBA" id="ARBA00023136"/>
    </source>
</evidence>
<feature type="transmembrane region" description="Helical" evidence="10">
    <location>
        <begin position="203"/>
        <end position="222"/>
    </location>
</feature>
<evidence type="ECO:0000256" key="6">
    <source>
        <dbReference type="ARBA" id="ARBA00022475"/>
    </source>
</evidence>
<evidence type="ECO:0000256" key="3">
    <source>
        <dbReference type="ARBA" id="ARBA00006669"/>
    </source>
</evidence>
<keyword evidence="5" id="KW-0813">Transport</keyword>
<evidence type="ECO:0000256" key="1">
    <source>
        <dbReference type="ARBA" id="ARBA00002672"/>
    </source>
</evidence>
<dbReference type="STRING" id="320787.CA2015_1490"/>
<name>A0A0H4PDM3_9BACT</name>
<keyword evidence="8 10" id="KW-1133">Transmembrane helix</keyword>
<keyword evidence="9 10" id="KW-0472">Membrane</keyword>
<dbReference type="InterPro" id="IPR006419">
    <property type="entry name" value="NMN_transpt_PnuC"/>
</dbReference>
<dbReference type="PANTHER" id="PTHR36122:SF2">
    <property type="entry name" value="NICOTINAMIDE RIBOSIDE TRANSPORTER PNUC"/>
    <property type="match status" value="1"/>
</dbReference>
<dbReference type="PANTHER" id="PTHR36122">
    <property type="entry name" value="NICOTINAMIDE RIBOSIDE TRANSPORTER PNUC"/>
    <property type="match status" value="1"/>
</dbReference>
<dbReference type="Proteomes" id="UP000036520">
    <property type="component" value="Chromosome"/>
</dbReference>
<dbReference type="PATRIC" id="fig|320787.5.peg.1647"/>
<evidence type="ECO:0000256" key="7">
    <source>
        <dbReference type="ARBA" id="ARBA00022692"/>
    </source>
</evidence>
<keyword evidence="12" id="KW-1185">Reference proteome</keyword>
<comment type="similarity">
    <text evidence="3">Belongs to the nicotinamide ribonucleoside (NR) uptake permease (TC 4.B.1) family.</text>
</comment>
<keyword evidence="7 10" id="KW-0812">Transmembrane</keyword>
<comment type="function">
    <text evidence="1">Required for nicotinamide riboside transport across the inner membrane.</text>
</comment>
<dbReference type="AlphaFoldDB" id="A0A0H4PDM3"/>
<evidence type="ECO:0000256" key="8">
    <source>
        <dbReference type="ARBA" id="ARBA00022989"/>
    </source>
</evidence>
<dbReference type="KEGG" id="camu:CA2015_1490"/>
<dbReference type="GO" id="GO:0034257">
    <property type="term" value="F:nicotinamide riboside transmembrane transporter activity"/>
    <property type="evidence" value="ECO:0007669"/>
    <property type="project" value="InterPro"/>
</dbReference>
<evidence type="ECO:0000313" key="12">
    <source>
        <dbReference type="Proteomes" id="UP000036520"/>
    </source>
</evidence>
<dbReference type="GO" id="GO:0005886">
    <property type="term" value="C:plasma membrane"/>
    <property type="evidence" value="ECO:0007669"/>
    <property type="project" value="UniProtKB-SubCell"/>
</dbReference>
<evidence type="ECO:0000256" key="4">
    <source>
        <dbReference type="ARBA" id="ARBA00017522"/>
    </source>
</evidence>
<feature type="transmembrane region" description="Helical" evidence="10">
    <location>
        <begin position="39"/>
        <end position="59"/>
    </location>
</feature>
<accession>A0A0H4PDM3</accession>
<gene>
    <name evidence="11" type="ORF">CA2015_1490</name>
</gene>
<proteinExistence type="inferred from homology"/>
<evidence type="ECO:0000313" key="11">
    <source>
        <dbReference type="EMBL" id="AKP50928.1"/>
    </source>
</evidence>
<dbReference type="Pfam" id="PF04973">
    <property type="entry name" value="NMN_transporter"/>
    <property type="match status" value="1"/>
</dbReference>